<protein>
    <submittedName>
        <fullName evidence="2">Uncharacterized protein</fullName>
    </submittedName>
</protein>
<feature type="region of interest" description="Disordered" evidence="1">
    <location>
        <begin position="60"/>
        <end position="112"/>
    </location>
</feature>
<accession>D9S294</accession>
<dbReference type="Proteomes" id="UP000000272">
    <property type="component" value="Chromosome"/>
</dbReference>
<evidence type="ECO:0000313" key="2">
    <source>
        <dbReference type="EMBL" id="ADL07521.1"/>
    </source>
</evidence>
<dbReference type="KEGG" id="toc:Toce_0755"/>
<evidence type="ECO:0000313" key="3">
    <source>
        <dbReference type="Proteomes" id="UP000000272"/>
    </source>
</evidence>
<dbReference type="AlphaFoldDB" id="D9S294"/>
<reference evidence="2 3" key="1">
    <citation type="journal article" date="2010" name="Stand. Genomic Sci.">
        <title>Complete genome sequence of Thermosediminibacter oceani type strain (JW/IW-1228P).</title>
        <authorList>
            <person name="Pitluck S."/>
            <person name="Yasawong M."/>
            <person name="Munk C."/>
            <person name="Nolan M."/>
            <person name="Lapidus A."/>
            <person name="Lucas S."/>
            <person name="Glavina Del Rio T."/>
            <person name="Tice H."/>
            <person name="Cheng J.F."/>
            <person name="Bruce D."/>
            <person name="Detter C."/>
            <person name="Tapia R."/>
            <person name="Han C."/>
            <person name="Goodwin L."/>
            <person name="Liolios K."/>
            <person name="Ivanova N."/>
            <person name="Mavromatis K."/>
            <person name="Mikhailova N."/>
            <person name="Pati A."/>
            <person name="Chen A."/>
            <person name="Palaniappan K."/>
            <person name="Land M."/>
            <person name="Hauser L."/>
            <person name="Chang Y.J."/>
            <person name="Jeffries C.D."/>
            <person name="Rohde M."/>
            <person name="Spring S."/>
            <person name="Sikorski J."/>
            <person name="Goker M."/>
            <person name="Woyke T."/>
            <person name="Bristow J."/>
            <person name="Eisen J.A."/>
            <person name="Markowitz V."/>
            <person name="Hugenholtz P."/>
            <person name="Kyrpides N.C."/>
            <person name="Klenk H.P."/>
        </authorList>
    </citation>
    <scope>NUCLEOTIDE SEQUENCE [LARGE SCALE GENOMIC DNA]</scope>
    <source>
        <strain evidence="3">ATCC BAA-1034 / DSM 16646 / JW/IW-1228P</strain>
    </source>
</reference>
<proteinExistence type="predicted"/>
<sequence>MRLLSVSDNDLRLLNALKPFLSIRGQEIVELFSTVVDVFRPQDPEQKINIEALSTLLSIVAEPQETEKNESESEKDNTEEDKTEQENSSTMPDKSQELENLLNILADKEKDA</sequence>
<dbReference type="HOGENOM" id="CLU_2248787_0_0_9"/>
<dbReference type="eggNOG" id="ENOG502ZVXN">
    <property type="taxonomic scope" value="Bacteria"/>
</dbReference>
<dbReference type="STRING" id="555079.Toce_0755"/>
<organism evidence="2 3">
    <name type="scientific">Thermosediminibacter oceani (strain ATCC BAA-1034 / DSM 16646 / JW/IW-1228P)</name>
    <dbReference type="NCBI Taxonomy" id="555079"/>
    <lineage>
        <taxon>Bacteria</taxon>
        <taxon>Bacillati</taxon>
        <taxon>Bacillota</taxon>
        <taxon>Clostridia</taxon>
        <taxon>Thermosediminibacterales</taxon>
        <taxon>Thermosediminibacteraceae</taxon>
        <taxon>Thermosediminibacter</taxon>
    </lineage>
</organism>
<dbReference type="EMBL" id="CP002131">
    <property type="protein sequence ID" value="ADL07521.1"/>
    <property type="molecule type" value="Genomic_DNA"/>
</dbReference>
<evidence type="ECO:0000256" key="1">
    <source>
        <dbReference type="SAM" id="MobiDB-lite"/>
    </source>
</evidence>
<keyword evidence="3" id="KW-1185">Reference proteome</keyword>
<feature type="compositionally biased region" description="Basic and acidic residues" evidence="1">
    <location>
        <begin position="65"/>
        <end position="76"/>
    </location>
</feature>
<gene>
    <name evidence="2" type="ordered locus">Toce_0755</name>
</gene>
<name>D9S294_THEOJ</name>
<dbReference type="RefSeq" id="WP_013275566.1">
    <property type="nucleotide sequence ID" value="NC_014377.1"/>
</dbReference>
<dbReference type="OrthoDB" id="1730032at2"/>